<evidence type="ECO:0000256" key="4">
    <source>
        <dbReference type="ARBA" id="ARBA00022525"/>
    </source>
</evidence>
<feature type="transmembrane region" description="Helical" evidence="10">
    <location>
        <begin position="140"/>
        <end position="163"/>
    </location>
</feature>
<dbReference type="AlphaFoldDB" id="A0AAV7PWI1"/>
<evidence type="ECO:0000313" key="12">
    <source>
        <dbReference type="Proteomes" id="UP001066276"/>
    </source>
</evidence>
<organism evidence="11 12">
    <name type="scientific">Pleurodeles waltl</name>
    <name type="common">Iberian ribbed newt</name>
    <dbReference type="NCBI Taxonomy" id="8319"/>
    <lineage>
        <taxon>Eukaryota</taxon>
        <taxon>Metazoa</taxon>
        <taxon>Chordata</taxon>
        <taxon>Craniata</taxon>
        <taxon>Vertebrata</taxon>
        <taxon>Euteleostomi</taxon>
        <taxon>Amphibia</taxon>
        <taxon>Batrachia</taxon>
        <taxon>Caudata</taxon>
        <taxon>Salamandroidea</taxon>
        <taxon>Salamandridae</taxon>
        <taxon>Pleurodelinae</taxon>
        <taxon>Pleurodeles</taxon>
    </lineage>
</organism>
<dbReference type="GO" id="GO:0005576">
    <property type="term" value="C:extracellular region"/>
    <property type="evidence" value="ECO:0007669"/>
    <property type="project" value="UniProtKB-SubCell"/>
</dbReference>
<comment type="caution">
    <text evidence="11">The sequence shown here is derived from an EMBL/GenBank/DDBJ whole genome shotgun (WGS) entry which is preliminary data.</text>
</comment>
<evidence type="ECO:0000256" key="1">
    <source>
        <dbReference type="ARBA" id="ARBA00004613"/>
    </source>
</evidence>
<keyword evidence="7" id="KW-0527">Neuropeptide</keyword>
<keyword evidence="10" id="KW-0472">Membrane</keyword>
<evidence type="ECO:0000313" key="11">
    <source>
        <dbReference type="EMBL" id="KAJ1131632.1"/>
    </source>
</evidence>
<keyword evidence="10" id="KW-0812">Transmembrane</keyword>
<evidence type="ECO:0000256" key="2">
    <source>
        <dbReference type="ARBA" id="ARBA00006307"/>
    </source>
</evidence>
<evidence type="ECO:0000256" key="3">
    <source>
        <dbReference type="ARBA" id="ARBA00021831"/>
    </source>
</evidence>
<dbReference type="PANTHER" id="PTHR28585">
    <property type="entry name" value="TUBEROINFUNDIBULAR PEPTIDE OF 39 RESIDUES"/>
    <property type="match status" value="1"/>
</dbReference>
<dbReference type="EMBL" id="JANPWB010000011">
    <property type="protein sequence ID" value="KAJ1131632.1"/>
    <property type="molecule type" value="Genomic_DNA"/>
</dbReference>
<proteinExistence type="inferred from homology"/>
<dbReference type="PANTHER" id="PTHR28585:SF1">
    <property type="entry name" value="TUBEROINFUNDIBULAR PEPTIDE OF 39 RESIDUES"/>
    <property type="match status" value="1"/>
</dbReference>
<evidence type="ECO:0000256" key="8">
    <source>
        <dbReference type="ARBA" id="ARBA00030147"/>
    </source>
</evidence>
<name>A0AAV7PWI1_PLEWA</name>
<keyword evidence="4" id="KW-0964">Secreted</keyword>
<evidence type="ECO:0000256" key="5">
    <source>
        <dbReference type="ARBA" id="ARBA00022685"/>
    </source>
</evidence>
<accession>A0AAV7PWI1</accession>
<comment type="similarity">
    <text evidence="2">Belongs to the parathyroid hormone family.</text>
</comment>
<dbReference type="InterPro" id="IPR029396">
    <property type="entry name" value="TIP39"/>
</dbReference>
<evidence type="ECO:0000256" key="7">
    <source>
        <dbReference type="ARBA" id="ARBA00023320"/>
    </source>
</evidence>
<keyword evidence="6" id="KW-0732">Signal</keyword>
<keyword evidence="12" id="KW-1185">Reference proteome</keyword>
<gene>
    <name evidence="11" type="ORF">NDU88_009967</name>
</gene>
<feature type="compositionally biased region" description="Polar residues" evidence="9">
    <location>
        <begin position="213"/>
        <end position="222"/>
    </location>
</feature>
<dbReference type="Proteomes" id="UP001066276">
    <property type="component" value="Chromosome 7"/>
</dbReference>
<keyword evidence="5" id="KW-0165">Cleavage on pair of basic residues</keyword>
<evidence type="ECO:0000256" key="6">
    <source>
        <dbReference type="ARBA" id="ARBA00022729"/>
    </source>
</evidence>
<evidence type="ECO:0000256" key="9">
    <source>
        <dbReference type="SAM" id="MobiDB-lite"/>
    </source>
</evidence>
<dbReference type="GO" id="GO:0007218">
    <property type="term" value="P:neuropeptide signaling pathway"/>
    <property type="evidence" value="ECO:0007669"/>
    <property type="project" value="UniProtKB-KW"/>
</dbReference>
<keyword evidence="10" id="KW-1133">Transmembrane helix</keyword>
<feature type="region of interest" description="Disordered" evidence="9">
    <location>
        <begin position="213"/>
        <end position="234"/>
    </location>
</feature>
<dbReference type="Pfam" id="PF14980">
    <property type="entry name" value="TIP39"/>
    <property type="match status" value="1"/>
</dbReference>
<protein>
    <recommendedName>
        <fullName evidence="3">Tuberoinfundibular peptide of 39 residues</fullName>
    </recommendedName>
    <alternativeName>
        <fullName evidence="8">Parathyroid hormone 2</fullName>
    </alternativeName>
</protein>
<evidence type="ECO:0000256" key="10">
    <source>
        <dbReference type="SAM" id="Phobius"/>
    </source>
</evidence>
<feature type="region of interest" description="Disordered" evidence="9">
    <location>
        <begin position="94"/>
        <end position="115"/>
    </location>
</feature>
<reference evidence="11" key="1">
    <citation type="journal article" date="2022" name="bioRxiv">
        <title>Sequencing and chromosome-scale assembly of the giantPleurodeles waltlgenome.</title>
        <authorList>
            <person name="Brown T."/>
            <person name="Elewa A."/>
            <person name="Iarovenko S."/>
            <person name="Subramanian E."/>
            <person name="Araus A.J."/>
            <person name="Petzold A."/>
            <person name="Susuki M."/>
            <person name="Suzuki K.-i.T."/>
            <person name="Hayashi T."/>
            <person name="Toyoda A."/>
            <person name="Oliveira C."/>
            <person name="Osipova E."/>
            <person name="Leigh N.D."/>
            <person name="Simon A."/>
            <person name="Yun M.H."/>
        </authorList>
    </citation>
    <scope>NUCLEOTIDE SEQUENCE</scope>
    <source>
        <strain evidence="11">20211129_DDA</strain>
        <tissue evidence="11">Liver</tissue>
    </source>
</reference>
<comment type="subcellular location">
    <subcellularLocation>
        <location evidence="1">Secreted</location>
    </subcellularLocation>
</comment>
<sequence length="317" mass="34899">MTARRWRAFPAITLYLQLIGEKLPCILHPSYFQASGRPGCRCHSVHMPALGVKVAQALQPQKRGRLPCSELVISSEAGSAAWTDTAGVRAPGCMASAKDPSLRPEQLQTDKPPLRCAPAQHSWTSTSHFQGMEGCASGRALLPVAFLLGCCLLLSSATVLPHLRIPNRLWKRNAPEYPSNHKVLDPFILRPSTWGLQLPSFILRDWSIKMMSSGLQPNQPSPAEQEGKPPLQPAPRHLLYGPANAVEPRKAVGVEAGLGRILLGQGWIPDWPSGEEKRSIVLADDAAFREKSKMLTAMERQKWLNSYMQKLLVVNSN</sequence>